<organism evidence="1 2">
    <name type="scientific">Haemophilus haemolyticus</name>
    <dbReference type="NCBI Taxonomy" id="726"/>
    <lineage>
        <taxon>Bacteria</taxon>
        <taxon>Pseudomonadati</taxon>
        <taxon>Pseudomonadota</taxon>
        <taxon>Gammaproteobacteria</taxon>
        <taxon>Pasteurellales</taxon>
        <taxon>Pasteurellaceae</taxon>
        <taxon>Haemophilus</taxon>
    </lineage>
</organism>
<evidence type="ECO:0000313" key="1">
    <source>
        <dbReference type="EMBL" id="TPH24524.1"/>
    </source>
</evidence>
<proteinExistence type="predicted"/>
<comment type="caution">
    <text evidence="1">The sequence shown here is derived from an EMBL/GenBank/DDBJ whole genome shotgun (WGS) entry which is preliminary data.</text>
</comment>
<evidence type="ECO:0000313" key="2">
    <source>
        <dbReference type="Proteomes" id="UP000316888"/>
    </source>
</evidence>
<dbReference type="EMBL" id="SDPB01000004">
    <property type="protein sequence ID" value="TPH24524.1"/>
    <property type="molecule type" value="Genomic_DNA"/>
</dbReference>
<accession>A0A502LNX6</accession>
<name>A0A502LNX6_HAEHA</name>
<protein>
    <submittedName>
        <fullName evidence="1">Terminase</fullName>
    </submittedName>
</protein>
<dbReference type="AlphaFoldDB" id="A0A502LNX6"/>
<reference evidence="1 2" key="1">
    <citation type="submission" date="2019-01" db="EMBL/GenBank/DDBJ databases">
        <title>Comparative genomic analysis identifies haemin-independent Haemophilus haemolyticus: a formal re-classification of Haemophilus intermedius.</title>
        <authorList>
            <person name="Harris T.M."/>
            <person name="Price E.P."/>
            <person name="Sarovich D.S."/>
            <person name="Norskov-Lauritsen N."/>
            <person name="Beissbarth J."/>
            <person name="Chang A.B."/>
            <person name="Smith-Vaughan H.C."/>
        </authorList>
    </citation>
    <scope>NUCLEOTIDE SEQUENCE [LARGE SCALE GENOMIC DNA]</scope>
    <source>
        <strain evidence="1 2">60824 B Hi-4</strain>
    </source>
</reference>
<dbReference type="RefSeq" id="WP_140535164.1">
    <property type="nucleotide sequence ID" value="NZ_SDPB01000004.1"/>
</dbReference>
<gene>
    <name evidence="1" type="ORF">EUX48_02795</name>
</gene>
<sequence>MAKNNWNALQIEYIKSYAKTGVSVMEWCRKKGLNFASAKRYIKKPETAFAQMEEIQKGDNREVKAIKKAVKNNANKPAKSEVIESKEDLEENCEINCESANKTAKVEQENCETAKEIAIKVKQSAKMVKHGGYARYFKDKSAFGVVVDFSLKDEIDLMRQRAISSIESIEKFTADLERCKTAEDKEIVHKLIHSAQNALDRAVARIESLNHTNNNIALTLETIELRKAQTKETLLKADKLAQELGAKAASKHKVEYAIDFYDDEEESDED</sequence>
<dbReference type="Proteomes" id="UP000316888">
    <property type="component" value="Unassembled WGS sequence"/>
</dbReference>